<feature type="domain" description="Ig-like" evidence="10">
    <location>
        <begin position="138"/>
        <end position="244"/>
    </location>
</feature>
<evidence type="ECO:0000256" key="3">
    <source>
        <dbReference type="ARBA" id="ARBA00022989"/>
    </source>
</evidence>
<dbReference type="AlphaFoldDB" id="A0A3P8RGZ5"/>
<keyword evidence="12" id="KW-1185">Reference proteome</keyword>
<dbReference type="SUPFAM" id="SSF48726">
    <property type="entry name" value="Immunoglobulin"/>
    <property type="match status" value="5"/>
</dbReference>
<comment type="subcellular location">
    <subcellularLocation>
        <location evidence="1">Membrane</location>
        <topology evidence="1">Single-pass type I membrane protein</topology>
    </subcellularLocation>
</comment>
<feature type="signal peptide" evidence="9">
    <location>
        <begin position="1"/>
        <end position="25"/>
    </location>
</feature>
<dbReference type="GeneID" id="113031572"/>
<organism evidence="11 12">
    <name type="scientific">Astatotilapia calliptera</name>
    <name type="common">Eastern happy</name>
    <name type="synonym">Chromis callipterus</name>
    <dbReference type="NCBI Taxonomy" id="8154"/>
    <lineage>
        <taxon>Eukaryota</taxon>
        <taxon>Metazoa</taxon>
        <taxon>Chordata</taxon>
        <taxon>Craniata</taxon>
        <taxon>Vertebrata</taxon>
        <taxon>Euteleostomi</taxon>
        <taxon>Actinopterygii</taxon>
        <taxon>Neopterygii</taxon>
        <taxon>Teleostei</taxon>
        <taxon>Neoteleostei</taxon>
        <taxon>Acanthomorphata</taxon>
        <taxon>Ovalentaria</taxon>
        <taxon>Cichlomorphae</taxon>
        <taxon>Cichliformes</taxon>
        <taxon>Cichlidae</taxon>
        <taxon>African cichlids</taxon>
        <taxon>Pseudocrenilabrinae</taxon>
        <taxon>Haplochromini</taxon>
        <taxon>Astatotilapia</taxon>
    </lineage>
</organism>
<feature type="chain" id="PRO_5018324435" description="Ig-like domain-containing protein" evidence="9">
    <location>
        <begin position="26"/>
        <end position="608"/>
    </location>
</feature>
<feature type="transmembrane region" description="Helical" evidence="8">
    <location>
        <begin position="537"/>
        <end position="559"/>
    </location>
</feature>
<evidence type="ECO:0000256" key="8">
    <source>
        <dbReference type="SAM" id="Phobius"/>
    </source>
</evidence>
<keyword evidence="4 8" id="KW-0472">Membrane</keyword>
<reference evidence="11" key="3">
    <citation type="submission" date="2025-09" db="UniProtKB">
        <authorList>
            <consortium name="Ensembl"/>
        </authorList>
    </citation>
    <scope>IDENTIFICATION</scope>
</reference>
<dbReference type="Pfam" id="PF13927">
    <property type="entry name" value="Ig_3"/>
    <property type="match status" value="2"/>
</dbReference>
<evidence type="ECO:0000256" key="2">
    <source>
        <dbReference type="ARBA" id="ARBA00022692"/>
    </source>
</evidence>
<dbReference type="InterPro" id="IPR007110">
    <property type="entry name" value="Ig-like_dom"/>
</dbReference>
<dbReference type="GO" id="GO:0098609">
    <property type="term" value="P:cell-cell adhesion"/>
    <property type="evidence" value="ECO:0007669"/>
    <property type="project" value="TreeGrafter"/>
</dbReference>
<dbReference type="Ensembl" id="ENSACLT00000042047.2">
    <property type="protein sequence ID" value="ENSACLP00000041083.1"/>
    <property type="gene ID" value="ENSACLG00000027672.2"/>
</dbReference>
<dbReference type="Pfam" id="PF08205">
    <property type="entry name" value="C2-set_2"/>
    <property type="match status" value="1"/>
</dbReference>
<dbReference type="InterPro" id="IPR003599">
    <property type="entry name" value="Ig_sub"/>
</dbReference>
<dbReference type="InterPro" id="IPR013162">
    <property type="entry name" value="CD80_C2-set"/>
</dbReference>
<evidence type="ECO:0000256" key="1">
    <source>
        <dbReference type="ARBA" id="ARBA00004479"/>
    </source>
</evidence>
<keyword evidence="5" id="KW-1015">Disulfide bond</keyword>
<sequence>MDGITYGRTLLLCTLLLWVFQVVSSGNVNVVVKPKVEVLKEENASLPCTVTPLTTGTIVEWYIDLGTRTRIAFCQGKEKKVDPGTPLTDRIKIGEDFTLTISSVKPSDELNFTCQVTDPAGSPDGTTSLKVFSAPEHPKLTTSQAITAGIPSSSEVGTCETKNGFPLPRIVWFRDAKPLPEVKDKQEKTYMVAKQVKETSGLITVTSSLYMQPMKEDKDSEFYCTVEYSMPGNKIETMDSNRIKINLNYPSDKIYFSLFNTSQPVKEGDTVTMKCETDGNPQPPFEFTKNGEEAQGKDGLLILKSVKRSDAAQYKCTALDFEIDFTLEKTIALTVDYIDPVKVTPAVSKVVMLGDKAAWQCRIKASRNHTVQWKKGSEVLSQNGTLSIQNVSYQNAGEYVCVGAVPSVPGLMSQASVNLTVKGKPVIDPPAPVKVGKEGDKVTLMCVAYGVPTPNFTWQPSGGEQSITVKGNKWVSTLTLKTTADMINGGVTCEVENEHGKDITVFPLSLEQVGSSAEVLLSGNPVLTSAGQGGSSAVVIAVVVCVLLLLLLVGLLYCLSKNNKLSCSKKDPKEVNSGMTNSSVVVELKTDKLNEEDGLLNKKNATEQ</sequence>
<keyword evidence="3 8" id="KW-1133">Transmembrane helix</keyword>
<dbReference type="PANTHER" id="PTHR11640">
    <property type="entry name" value="NEPHRIN"/>
    <property type="match status" value="1"/>
</dbReference>
<dbReference type="Bgee" id="ENSACLG00000027672">
    <property type="expression patterns" value="Expressed in muscle tissue and 7 other cell types or tissues"/>
</dbReference>
<dbReference type="SMART" id="SM00409">
    <property type="entry name" value="IG"/>
    <property type="match status" value="4"/>
</dbReference>
<gene>
    <name evidence="11" type="primary">BCAM</name>
</gene>
<dbReference type="InterPro" id="IPR013783">
    <property type="entry name" value="Ig-like_fold"/>
</dbReference>
<evidence type="ECO:0000256" key="7">
    <source>
        <dbReference type="ARBA" id="ARBA00023319"/>
    </source>
</evidence>
<proteinExistence type="predicted"/>
<evidence type="ECO:0000259" key="10">
    <source>
        <dbReference type="PROSITE" id="PS50835"/>
    </source>
</evidence>
<dbReference type="PROSITE" id="PS50835">
    <property type="entry name" value="IG_LIKE"/>
    <property type="match status" value="5"/>
</dbReference>
<dbReference type="InterPro" id="IPR036179">
    <property type="entry name" value="Ig-like_dom_sf"/>
</dbReference>
<keyword evidence="2 8" id="KW-0812">Transmembrane</keyword>
<protein>
    <recommendedName>
        <fullName evidence="10">Ig-like domain-containing protein</fullName>
    </recommendedName>
</protein>
<feature type="domain" description="Ig-like" evidence="10">
    <location>
        <begin position="250"/>
        <end position="332"/>
    </location>
</feature>
<evidence type="ECO:0000313" key="12">
    <source>
        <dbReference type="Proteomes" id="UP000265100"/>
    </source>
</evidence>
<reference evidence="11" key="2">
    <citation type="submission" date="2025-08" db="UniProtKB">
        <authorList>
            <consortium name="Ensembl"/>
        </authorList>
    </citation>
    <scope>IDENTIFICATION</scope>
</reference>
<dbReference type="RefSeq" id="XP_026039542.1">
    <property type="nucleotide sequence ID" value="XM_026183757.1"/>
</dbReference>
<keyword evidence="6" id="KW-0325">Glycoprotein</keyword>
<dbReference type="Proteomes" id="UP000265100">
    <property type="component" value="Chromosome 11"/>
</dbReference>
<dbReference type="SMART" id="SM00408">
    <property type="entry name" value="IGc2"/>
    <property type="match status" value="4"/>
</dbReference>
<dbReference type="InterPro" id="IPR003598">
    <property type="entry name" value="Ig_sub2"/>
</dbReference>
<keyword evidence="9" id="KW-0732">Signal</keyword>
<dbReference type="GO" id="GO:0050839">
    <property type="term" value="F:cell adhesion molecule binding"/>
    <property type="evidence" value="ECO:0007669"/>
    <property type="project" value="TreeGrafter"/>
</dbReference>
<dbReference type="PANTHER" id="PTHR11640:SF162">
    <property type="entry name" value="BASAL CELL ADHESION MOLECULE ISOFORM X1-RELATED"/>
    <property type="match status" value="1"/>
</dbReference>
<name>A0A3P8RGZ5_ASTCA</name>
<evidence type="ECO:0000313" key="11">
    <source>
        <dbReference type="Ensembl" id="ENSACLP00000041083.1"/>
    </source>
</evidence>
<dbReference type="OMA" id="CTVEYTM"/>
<dbReference type="GO" id="GO:0005886">
    <property type="term" value="C:plasma membrane"/>
    <property type="evidence" value="ECO:0007669"/>
    <property type="project" value="TreeGrafter"/>
</dbReference>
<dbReference type="Gene3D" id="2.60.40.10">
    <property type="entry name" value="Immunoglobulins"/>
    <property type="match status" value="5"/>
</dbReference>
<feature type="domain" description="Ig-like" evidence="10">
    <location>
        <begin position="26"/>
        <end position="133"/>
    </location>
</feature>
<dbReference type="GeneTree" id="ENSGT00940000161038"/>
<evidence type="ECO:0000256" key="6">
    <source>
        <dbReference type="ARBA" id="ARBA00023180"/>
    </source>
</evidence>
<evidence type="ECO:0000256" key="4">
    <source>
        <dbReference type="ARBA" id="ARBA00023136"/>
    </source>
</evidence>
<feature type="domain" description="Ig-like" evidence="10">
    <location>
        <begin position="340"/>
        <end position="418"/>
    </location>
</feature>
<dbReference type="STRING" id="8154.ENSACLP00000041083"/>
<accession>A0A3P8RGZ5</accession>
<dbReference type="Pfam" id="PF07686">
    <property type="entry name" value="V-set"/>
    <property type="match status" value="1"/>
</dbReference>
<feature type="domain" description="Ig-like" evidence="10">
    <location>
        <begin position="425"/>
        <end position="504"/>
    </location>
</feature>
<dbReference type="InterPro" id="IPR051275">
    <property type="entry name" value="Cell_adhesion_signaling"/>
</dbReference>
<evidence type="ECO:0000256" key="5">
    <source>
        <dbReference type="ARBA" id="ARBA00023157"/>
    </source>
</evidence>
<evidence type="ECO:0000256" key="9">
    <source>
        <dbReference type="SAM" id="SignalP"/>
    </source>
</evidence>
<dbReference type="GO" id="GO:0005911">
    <property type="term" value="C:cell-cell junction"/>
    <property type="evidence" value="ECO:0007669"/>
    <property type="project" value="TreeGrafter"/>
</dbReference>
<dbReference type="InterPro" id="IPR013106">
    <property type="entry name" value="Ig_V-set"/>
</dbReference>
<reference evidence="11" key="1">
    <citation type="submission" date="2018-05" db="EMBL/GenBank/DDBJ databases">
        <authorList>
            <person name="Datahose"/>
        </authorList>
    </citation>
    <scope>NUCLEOTIDE SEQUENCE</scope>
</reference>
<keyword evidence="7" id="KW-0393">Immunoglobulin domain</keyword>